<reference evidence="1 2" key="1">
    <citation type="submission" date="2019-09" db="EMBL/GenBank/DDBJ databases">
        <title>Actinomadura physcomitrii sp. nov., a novel actinomycete isolated from moss [Physcomitrium sphaericum (Ludw) Fuernr].</title>
        <authorList>
            <person name="Zhuang X."/>
            <person name="Liu C."/>
        </authorList>
    </citation>
    <scope>NUCLEOTIDE SEQUENCE [LARGE SCALE GENOMIC DNA]</scope>
    <source>
        <strain evidence="1 2">HMC1</strain>
    </source>
</reference>
<dbReference type="Proteomes" id="UP000468735">
    <property type="component" value="Unassembled WGS sequence"/>
</dbReference>
<name>A0A6H9YGP0_9ACTN</name>
<sequence length="67" mass="7235">MRALGFPIRTETSLTVHDPTVITHQLLVVLYGGKTLIDPATTTRYCLVCLEDVPPGLLHEGVAACCL</sequence>
<dbReference type="RefSeq" id="WP_151565222.1">
    <property type="nucleotide sequence ID" value="NZ_WBMT01000015.1"/>
</dbReference>
<protein>
    <submittedName>
        <fullName evidence="1">Uncharacterized protein</fullName>
    </submittedName>
</protein>
<organism evidence="1 2">
    <name type="scientific">Actinomadura rudentiformis</name>
    <dbReference type="NCBI Taxonomy" id="359158"/>
    <lineage>
        <taxon>Bacteria</taxon>
        <taxon>Bacillati</taxon>
        <taxon>Actinomycetota</taxon>
        <taxon>Actinomycetes</taxon>
        <taxon>Streptosporangiales</taxon>
        <taxon>Thermomonosporaceae</taxon>
        <taxon>Actinomadura</taxon>
    </lineage>
</organism>
<dbReference type="EMBL" id="WBMT01000015">
    <property type="protein sequence ID" value="KAB2344854.1"/>
    <property type="molecule type" value="Genomic_DNA"/>
</dbReference>
<evidence type="ECO:0000313" key="1">
    <source>
        <dbReference type="EMBL" id="KAB2344854.1"/>
    </source>
</evidence>
<accession>A0A6H9YGP0</accession>
<evidence type="ECO:0000313" key="2">
    <source>
        <dbReference type="Proteomes" id="UP000468735"/>
    </source>
</evidence>
<gene>
    <name evidence="1" type="ORF">F8566_30140</name>
</gene>
<keyword evidence="2" id="KW-1185">Reference proteome</keyword>
<dbReference type="AlphaFoldDB" id="A0A6H9YGP0"/>
<comment type="caution">
    <text evidence="1">The sequence shown here is derived from an EMBL/GenBank/DDBJ whole genome shotgun (WGS) entry which is preliminary data.</text>
</comment>
<proteinExistence type="predicted"/>